<accession>A0A1Q8E5J6</accession>
<organism evidence="1 2">
    <name type="scientific">Streptococcus cuniculi</name>
    <dbReference type="NCBI Taxonomy" id="1432788"/>
    <lineage>
        <taxon>Bacteria</taxon>
        <taxon>Bacillati</taxon>
        <taxon>Bacillota</taxon>
        <taxon>Bacilli</taxon>
        <taxon>Lactobacillales</taxon>
        <taxon>Streptococcaceae</taxon>
        <taxon>Streptococcus</taxon>
    </lineage>
</organism>
<keyword evidence="2" id="KW-1185">Reference proteome</keyword>
<reference evidence="2" key="1">
    <citation type="submission" date="2016-12" db="EMBL/GenBank/DDBJ databases">
        <authorList>
            <person name="Gulvik C.A."/>
        </authorList>
    </citation>
    <scope>NUCLEOTIDE SEQUENCE [LARGE SCALE GENOMIC DNA]</scope>
    <source>
        <strain evidence="2">NED12-00049-6B</strain>
    </source>
</reference>
<dbReference type="OrthoDB" id="9803145at2"/>
<dbReference type="EMBL" id="MSJM01000010">
    <property type="protein sequence ID" value="OLF47053.1"/>
    <property type="molecule type" value="Genomic_DNA"/>
</dbReference>
<gene>
    <name evidence="1" type="ORF">BU202_09530</name>
</gene>
<evidence type="ECO:0000313" key="2">
    <source>
        <dbReference type="Proteomes" id="UP000186890"/>
    </source>
</evidence>
<name>A0A1Q8E5J6_9STRE</name>
<evidence type="ECO:0000313" key="1">
    <source>
        <dbReference type="EMBL" id="OLF47053.1"/>
    </source>
</evidence>
<sequence>MHQIIVHAFADQVAVVEVLFASQDKEKVAVKYQELQEKFPNDYLAIYDLPMDVNLDSLPHYPSVEISKEDFE</sequence>
<protein>
    <submittedName>
        <fullName evidence="1">Phosphoribosylaminoimidazole carboxylase</fullName>
    </submittedName>
</protein>
<dbReference type="AlphaFoldDB" id="A0A1Q8E5J6"/>
<proteinExistence type="predicted"/>
<dbReference type="Proteomes" id="UP000186890">
    <property type="component" value="Unassembled WGS sequence"/>
</dbReference>
<dbReference type="RefSeq" id="WP_075105548.1">
    <property type="nucleotide sequence ID" value="NZ_MSJM01000010.1"/>
</dbReference>
<comment type="caution">
    <text evidence="1">The sequence shown here is derived from an EMBL/GenBank/DDBJ whole genome shotgun (WGS) entry which is preliminary data.</text>
</comment>